<evidence type="ECO:0000313" key="11">
    <source>
        <dbReference type="EMBL" id="OLO12792.1"/>
    </source>
</evidence>
<evidence type="ECO:0000256" key="4">
    <source>
        <dbReference type="ARBA" id="ARBA00022982"/>
    </source>
</evidence>
<dbReference type="Proteomes" id="UP000186806">
    <property type="component" value="Unassembled WGS sequence"/>
</dbReference>
<dbReference type="STRING" id="223900.GCA_000821045_02059"/>
<accession>A0A1Q8TGI5</accession>
<keyword evidence="12" id="KW-1185">Reference proteome</keyword>
<dbReference type="InterPro" id="IPR007419">
    <property type="entry name" value="BFD-like_2Fe2S-bd_dom"/>
</dbReference>
<reference evidence="11 12" key="1">
    <citation type="submission" date="2016-12" db="EMBL/GenBank/DDBJ databases">
        <title>Draft genome sequences of strains Salinicola socius SMB35, Salinicola sp. MH3R3-1 and Chromohalobacter sp. SMB17 from the Verkhnekamsk potash mining region of Russia.</title>
        <authorList>
            <person name="Mavrodi D.V."/>
            <person name="Olsson B.E."/>
            <person name="Korsakova E.S."/>
            <person name="Pyankova A."/>
            <person name="Mavrodi O.V."/>
            <person name="Plotnikova E.G."/>
        </authorList>
    </citation>
    <scope>NUCLEOTIDE SEQUENCE [LARGE SCALE GENOMIC DNA]</scope>
    <source>
        <strain evidence="11 12">SMB17</strain>
    </source>
</reference>
<keyword evidence="3" id="KW-0479">Metal-binding</keyword>
<keyword evidence="2" id="KW-0001">2Fe-2S</keyword>
<comment type="caution">
    <text evidence="11">The sequence shown here is derived from an EMBL/GenBank/DDBJ whole genome shotgun (WGS) entry which is preliminary data.</text>
</comment>
<organism evidence="11 12">
    <name type="scientific">Chromohalobacter japonicus</name>
    <dbReference type="NCBI Taxonomy" id="223900"/>
    <lineage>
        <taxon>Bacteria</taxon>
        <taxon>Pseudomonadati</taxon>
        <taxon>Pseudomonadota</taxon>
        <taxon>Gammaproteobacteria</taxon>
        <taxon>Oceanospirillales</taxon>
        <taxon>Halomonadaceae</taxon>
        <taxon>Chromohalobacter</taxon>
    </lineage>
</organism>
<keyword evidence="5" id="KW-0408">Iron</keyword>
<dbReference type="AlphaFoldDB" id="A0A1Q8TGI5"/>
<evidence type="ECO:0000259" key="10">
    <source>
        <dbReference type="Pfam" id="PF04324"/>
    </source>
</evidence>
<name>A0A1Q8TGI5_9GAMM</name>
<dbReference type="GO" id="GO:0046872">
    <property type="term" value="F:metal ion binding"/>
    <property type="evidence" value="ECO:0007669"/>
    <property type="project" value="UniProtKB-KW"/>
</dbReference>
<evidence type="ECO:0000256" key="8">
    <source>
        <dbReference type="ARBA" id="ARBA00039386"/>
    </source>
</evidence>
<dbReference type="Gene3D" id="1.10.10.1100">
    <property type="entry name" value="BFD-like [2Fe-2S]-binding domain"/>
    <property type="match status" value="1"/>
</dbReference>
<evidence type="ECO:0000256" key="9">
    <source>
        <dbReference type="ARBA" id="ARBA00046332"/>
    </source>
</evidence>
<evidence type="ECO:0000256" key="6">
    <source>
        <dbReference type="ARBA" id="ARBA00023014"/>
    </source>
</evidence>
<sequence>MYVCICRGVTDNAIREAVEDGARSWREVRERTECATQCGRCACTAKAITRDAITQEMMPSADLAYAV</sequence>
<keyword evidence="6" id="KW-0411">Iron-sulfur</keyword>
<dbReference type="EMBL" id="MSDQ01000006">
    <property type="protein sequence ID" value="OLO12792.1"/>
    <property type="molecule type" value="Genomic_DNA"/>
</dbReference>
<evidence type="ECO:0000256" key="7">
    <source>
        <dbReference type="ARBA" id="ARBA00034078"/>
    </source>
</evidence>
<dbReference type="PANTHER" id="PTHR37424:SF1">
    <property type="entry name" value="BACTERIOFERRITIN-ASSOCIATED FERREDOXIN"/>
    <property type="match status" value="1"/>
</dbReference>
<keyword evidence="4" id="KW-0249">Electron transport</keyword>
<evidence type="ECO:0000256" key="2">
    <source>
        <dbReference type="ARBA" id="ARBA00022714"/>
    </source>
</evidence>
<proteinExistence type="inferred from homology"/>
<dbReference type="PANTHER" id="PTHR37424">
    <property type="entry name" value="BACTERIOFERRITIN-ASSOCIATED FERREDOXIN"/>
    <property type="match status" value="1"/>
</dbReference>
<feature type="domain" description="BFD-like [2Fe-2S]-binding" evidence="10">
    <location>
        <begin position="2"/>
        <end position="48"/>
    </location>
</feature>
<gene>
    <name evidence="11" type="ORF">BTW10_04575</name>
</gene>
<dbReference type="InterPro" id="IPR041854">
    <property type="entry name" value="BFD-like_2Fe2S-bd_dom_sf"/>
</dbReference>
<protein>
    <recommendedName>
        <fullName evidence="8">Bacterioferritin-associated ferredoxin</fullName>
    </recommendedName>
</protein>
<dbReference type="RefSeq" id="WP_040243348.1">
    <property type="nucleotide sequence ID" value="NZ_JAKGAJ010000045.1"/>
</dbReference>
<evidence type="ECO:0000256" key="3">
    <source>
        <dbReference type="ARBA" id="ARBA00022723"/>
    </source>
</evidence>
<evidence type="ECO:0000256" key="5">
    <source>
        <dbReference type="ARBA" id="ARBA00023004"/>
    </source>
</evidence>
<comment type="similarity">
    <text evidence="9">Belongs to the Bfd family.</text>
</comment>
<evidence type="ECO:0000256" key="1">
    <source>
        <dbReference type="ARBA" id="ARBA00022448"/>
    </source>
</evidence>
<comment type="cofactor">
    <cofactor evidence="7">
        <name>[2Fe-2S] cluster</name>
        <dbReference type="ChEBI" id="CHEBI:190135"/>
    </cofactor>
</comment>
<dbReference type="OrthoDB" id="9815350at2"/>
<dbReference type="Pfam" id="PF04324">
    <property type="entry name" value="Fer2_BFD"/>
    <property type="match status" value="1"/>
</dbReference>
<evidence type="ECO:0000313" key="12">
    <source>
        <dbReference type="Proteomes" id="UP000186806"/>
    </source>
</evidence>
<dbReference type="InterPro" id="IPR052371">
    <property type="entry name" value="BFD-associated_ferredoxin"/>
</dbReference>
<keyword evidence="1" id="KW-0813">Transport</keyword>
<dbReference type="GO" id="GO:0051537">
    <property type="term" value="F:2 iron, 2 sulfur cluster binding"/>
    <property type="evidence" value="ECO:0007669"/>
    <property type="project" value="UniProtKB-KW"/>
</dbReference>